<dbReference type="Pfam" id="PF11871">
    <property type="entry name" value="DUF3391"/>
    <property type="match status" value="1"/>
</dbReference>
<dbReference type="InterPro" id="IPR003607">
    <property type="entry name" value="HD/PDEase_dom"/>
</dbReference>
<dbReference type="EC" id="3.1.4.52" evidence="4"/>
<sequence>MMQNNQNYFIHVYQLRTGLFVHLDLGWMDHPFTSSNFKLRNAEQIEKIKKIGLKKLRYDPSRSDCEPLAPNSESTNKPVDTVLEKAPPTAEVVEQPNEDTDPAIIQQEQRINRLIELHKTLDESEKKFVSAGNTARQSMKNIISSPKQSLENAEKLVNELVDSALGESEIAILAVNGNRSNDSNYVHSLNVTVLALMLARSLNITEADARLLGMAALFHDIGKMEISDKVLLKKDPLTKSEQAHYELHTEIGERIAKQVGMSERIAKIIMQHHECADGTGYPKHLQAKQTDPLARLVELINGYDNLCNPPNIQLAKTPYEALAHMFAHQRSKYDDTLLKHLIKSLGIYPPGSIVQLSNGLYGVVVAVNPVRPLRPVIMMHDTQAEKHPPPIINLQDDPNISISICLRPNQLPEDALQYLNPRKRISYFMDTSIATDAS</sequence>
<dbReference type="PANTHER" id="PTHR43155:SF2">
    <property type="entry name" value="CYCLIC DI-GMP PHOSPHODIESTERASE PA4108"/>
    <property type="match status" value="1"/>
</dbReference>
<dbReference type="InterPro" id="IPR021812">
    <property type="entry name" value="DUF3391"/>
</dbReference>
<feature type="domain" description="HD-GYP" evidence="3">
    <location>
        <begin position="162"/>
        <end position="357"/>
    </location>
</feature>
<evidence type="ECO:0000256" key="1">
    <source>
        <dbReference type="SAM" id="MobiDB-lite"/>
    </source>
</evidence>
<dbReference type="GO" id="GO:0071111">
    <property type="term" value="F:cyclic-guanylate-specific phosphodiesterase activity"/>
    <property type="evidence" value="ECO:0007669"/>
    <property type="project" value="UniProtKB-EC"/>
</dbReference>
<dbReference type="Gene3D" id="1.10.3210.10">
    <property type="entry name" value="Hypothetical protein af1432"/>
    <property type="match status" value="1"/>
</dbReference>
<accession>A0A1J5RII5</accession>
<protein>
    <submittedName>
        <fullName evidence="4">Cyclic di-GMP phosphodiesterase response regulator RpfG</fullName>
        <ecNumber evidence="4">3.1.4.52</ecNumber>
    </submittedName>
</protein>
<evidence type="ECO:0000313" key="4">
    <source>
        <dbReference type="EMBL" id="OIQ95250.1"/>
    </source>
</evidence>
<comment type="caution">
    <text evidence="4">The sequence shown here is derived from an EMBL/GenBank/DDBJ whole genome shotgun (WGS) entry which is preliminary data.</text>
</comment>
<name>A0A1J5RII5_9ZZZZ</name>
<dbReference type="PROSITE" id="PS51832">
    <property type="entry name" value="HD_GYP"/>
    <property type="match status" value="1"/>
</dbReference>
<dbReference type="CDD" id="cd00077">
    <property type="entry name" value="HDc"/>
    <property type="match status" value="1"/>
</dbReference>
<evidence type="ECO:0000259" key="3">
    <source>
        <dbReference type="PROSITE" id="PS51832"/>
    </source>
</evidence>
<dbReference type="EMBL" id="MLJW01000170">
    <property type="protein sequence ID" value="OIQ95250.1"/>
    <property type="molecule type" value="Genomic_DNA"/>
</dbReference>
<dbReference type="NCBIfam" id="TIGR00277">
    <property type="entry name" value="HDIG"/>
    <property type="match status" value="1"/>
</dbReference>
<dbReference type="SUPFAM" id="SSF109604">
    <property type="entry name" value="HD-domain/PDEase-like"/>
    <property type="match status" value="1"/>
</dbReference>
<dbReference type="PANTHER" id="PTHR43155">
    <property type="entry name" value="CYCLIC DI-GMP PHOSPHODIESTERASE PA4108-RELATED"/>
    <property type="match status" value="1"/>
</dbReference>
<feature type="region of interest" description="Disordered" evidence="1">
    <location>
        <begin position="60"/>
        <end position="79"/>
    </location>
</feature>
<feature type="domain" description="HD" evidence="2">
    <location>
        <begin position="184"/>
        <end position="306"/>
    </location>
</feature>
<dbReference type="AlphaFoldDB" id="A0A1J5RII5"/>
<reference evidence="4" key="1">
    <citation type="submission" date="2016-10" db="EMBL/GenBank/DDBJ databases">
        <title>Sequence of Gallionella enrichment culture.</title>
        <authorList>
            <person name="Poehlein A."/>
            <person name="Muehling M."/>
            <person name="Daniel R."/>
        </authorList>
    </citation>
    <scope>NUCLEOTIDE SEQUENCE</scope>
</reference>
<dbReference type="InterPro" id="IPR037522">
    <property type="entry name" value="HD_GYP_dom"/>
</dbReference>
<proteinExistence type="predicted"/>
<keyword evidence="4" id="KW-0378">Hydrolase</keyword>
<organism evidence="4">
    <name type="scientific">mine drainage metagenome</name>
    <dbReference type="NCBI Taxonomy" id="410659"/>
    <lineage>
        <taxon>unclassified sequences</taxon>
        <taxon>metagenomes</taxon>
        <taxon>ecological metagenomes</taxon>
    </lineage>
</organism>
<dbReference type="Pfam" id="PF13487">
    <property type="entry name" value="HD_5"/>
    <property type="match status" value="1"/>
</dbReference>
<dbReference type="PROSITE" id="PS51831">
    <property type="entry name" value="HD"/>
    <property type="match status" value="1"/>
</dbReference>
<dbReference type="SMART" id="SM00471">
    <property type="entry name" value="HDc"/>
    <property type="match status" value="1"/>
</dbReference>
<dbReference type="InterPro" id="IPR006675">
    <property type="entry name" value="HDIG_dom"/>
</dbReference>
<dbReference type="InterPro" id="IPR006674">
    <property type="entry name" value="HD_domain"/>
</dbReference>
<gene>
    <name evidence="4" type="primary">rpfG_57</name>
    <name evidence="4" type="ORF">GALL_227280</name>
</gene>
<evidence type="ECO:0000259" key="2">
    <source>
        <dbReference type="PROSITE" id="PS51831"/>
    </source>
</evidence>